<keyword evidence="1" id="KW-0812">Transmembrane</keyword>
<dbReference type="RefSeq" id="WP_147231706.1">
    <property type="nucleotide sequence ID" value="NZ_VOSB01000014.1"/>
</dbReference>
<dbReference type="Proteomes" id="UP000321938">
    <property type="component" value="Unassembled WGS sequence"/>
</dbReference>
<proteinExistence type="predicted"/>
<evidence type="ECO:0000259" key="2">
    <source>
        <dbReference type="Pfam" id="PF13239"/>
    </source>
</evidence>
<dbReference type="InterPro" id="IPR025698">
    <property type="entry name" value="2TM_dom"/>
</dbReference>
<keyword evidence="4" id="KW-1185">Reference proteome</keyword>
<organism evidence="3 4">
    <name type="scientific">Psychroserpens burtonensis</name>
    <dbReference type="NCBI Taxonomy" id="49278"/>
    <lineage>
        <taxon>Bacteria</taxon>
        <taxon>Pseudomonadati</taxon>
        <taxon>Bacteroidota</taxon>
        <taxon>Flavobacteriia</taxon>
        <taxon>Flavobacteriales</taxon>
        <taxon>Flavobacteriaceae</taxon>
        <taxon>Psychroserpens</taxon>
    </lineage>
</organism>
<feature type="transmembrane region" description="Helical" evidence="1">
    <location>
        <begin position="36"/>
        <end position="58"/>
    </location>
</feature>
<accession>A0A5C7B6L9</accession>
<dbReference type="STRING" id="1123037.GCA_000425305_00386"/>
<dbReference type="EMBL" id="VOSB01000014">
    <property type="protein sequence ID" value="TXE17073.1"/>
    <property type="molecule type" value="Genomic_DNA"/>
</dbReference>
<keyword evidence="1" id="KW-1133">Transmembrane helix</keyword>
<name>A0A5C7B6L9_9FLAO</name>
<evidence type="ECO:0000313" key="4">
    <source>
        <dbReference type="Proteomes" id="UP000321938"/>
    </source>
</evidence>
<evidence type="ECO:0000256" key="1">
    <source>
        <dbReference type="SAM" id="Phobius"/>
    </source>
</evidence>
<dbReference type="OrthoDB" id="1495672at2"/>
<gene>
    <name evidence="3" type="ORF">ES692_10455</name>
</gene>
<protein>
    <submittedName>
        <fullName evidence="3">2TM domain-containing protein</fullName>
    </submittedName>
</protein>
<keyword evidence="1" id="KW-0472">Membrane</keyword>
<sequence length="112" mass="13128">MENNIEPFGNNNAQRAWEKEEAYLRAQKKVKAIMGFYWHLASYVIVNLFLIILITTSGGRLFSFGTFSTAFFWGIGLAFHFMGVFGPSFFFGKHWEERKIKELMDKDTNNWE</sequence>
<reference evidence="3 4" key="1">
    <citation type="submission" date="2019-08" db="EMBL/GenBank/DDBJ databases">
        <title>Genome of Psychroserpens burtonensis ACAM 167.</title>
        <authorList>
            <person name="Bowman J.P."/>
        </authorList>
    </citation>
    <scope>NUCLEOTIDE SEQUENCE [LARGE SCALE GENOMIC DNA]</scope>
    <source>
        <strain evidence="3 4">ACAM 167</strain>
    </source>
</reference>
<evidence type="ECO:0000313" key="3">
    <source>
        <dbReference type="EMBL" id="TXE17073.1"/>
    </source>
</evidence>
<feature type="domain" description="2TM" evidence="2">
    <location>
        <begin position="25"/>
        <end position="105"/>
    </location>
</feature>
<comment type="caution">
    <text evidence="3">The sequence shown here is derived from an EMBL/GenBank/DDBJ whole genome shotgun (WGS) entry which is preliminary data.</text>
</comment>
<feature type="transmembrane region" description="Helical" evidence="1">
    <location>
        <begin position="70"/>
        <end position="91"/>
    </location>
</feature>
<dbReference type="AlphaFoldDB" id="A0A5C7B6L9"/>
<dbReference type="Pfam" id="PF13239">
    <property type="entry name" value="2TM"/>
    <property type="match status" value="1"/>
</dbReference>